<accession>A0A9P5MQZ3</accession>
<evidence type="ECO:0000259" key="2">
    <source>
        <dbReference type="PROSITE" id="PS50097"/>
    </source>
</evidence>
<organism evidence="3 4">
    <name type="scientific">Russula ochroleuca</name>
    <dbReference type="NCBI Taxonomy" id="152965"/>
    <lineage>
        <taxon>Eukaryota</taxon>
        <taxon>Fungi</taxon>
        <taxon>Dikarya</taxon>
        <taxon>Basidiomycota</taxon>
        <taxon>Agaricomycotina</taxon>
        <taxon>Agaricomycetes</taxon>
        <taxon>Russulales</taxon>
        <taxon>Russulaceae</taxon>
        <taxon>Russula</taxon>
    </lineage>
</organism>
<proteinExistence type="predicted"/>
<protein>
    <recommendedName>
        <fullName evidence="2">BTB domain-containing protein</fullName>
    </recommendedName>
</protein>
<reference evidence="3" key="2">
    <citation type="journal article" date="2020" name="Nat. Commun.">
        <title>Large-scale genome sequencing of mycorrhizal fungi provides insights into the early evolution of symbiotic traits.</title>
        <authorList>
            <person name="Miyauchi S."/>
            <person name="Kiss E."/>
            <person name="Kuo A."/>
            <person name="Drula E."/>
            <person name="Kohler A."/>
            <person name="Sanchez-Garcia M."/>
            <person name="Morin E."/>
            <person name="Andreopoulos B."/>
            <person name="Barry K.W."/>
            <person name="Bonito G."/>
            <person name="Buee M."/>
            <person name="Carver A."/>
            <person name="Chen C."/>
            <person name="Cichocki N."/>
            <person name="Clum A."/>
            <person name="Culley D."/>
            <person name="Crous P.W."/>
            <person name="Fauchery L."/>
            <person name="Girlanda M."/>
            <person name="Hayes R.D."/>
            <person name="Keri Z."/>
            <person name="LaButti K."/>
            <person name="Lipzen A."/>
            <person name="Lombard V."/>
            <person name="Magnuson J."/>
            <person name="Maillard F."/>
            <person name="Murat C."/>
            <person name="Nolan M."/>
            <person name="Ohm R.A."/>
            <person name="Pangilinan J."/>
            <person name="Pereira M.F."/>
            <person name="Perotto S."/>
            <person name="Peter M."/>
            <person name="Pfister S."/>
            <person name="Riley R."/>
            <person name="Sitrit Y."/>
            <person name="Stielow J.B."/>
            <person name="Szollosi G."/>
            <person name="Zifcakova L."/>
            <person name="Stursova M."/>
            <person name="Spatafora J.W."/>
            <person name="Tedersoo L."/>
            <person name="Vaario L.M."/>
            <person name="Yamada A."/>
            <person name="Yan M."/>
            <person name="Wang P."/>
            <person name="Xu J."/>
            <person name="Bruns T."/>
            <person name="Baldrian P."/>
            <person name="Vilgalys R."/>
            <person name="Dunand C."/>
            <person name="Henrissat B."/>
            <person name="Grigoriev I.V."/>
            <person name="Hibbett D."/>
            <person name="Nagy L.G."/>
            <person name="Martin F.M."/>
        </authorList>
    </citation>
    <scope>NUCLEOTIDE SEQUENCE</scope>
    <source>
        <strain evidence="3">Prilba</strain>
    </source>
</reference>
<sequence>MRELEDPGTQINSATSPLEPFDVPDTNLIIRSSDFVNFWVHKPVLAMASPFFKDLLSLP</sequence>
<evidence type="ECO:0000313" key="4">
    <source>
        <dbReference type="Proteomes" id="UP000759537"/>
    </source>
</evidence>
<feature type="region of interest" description="Disordered" evidence="1">
    <location>
        <begin position="1"/>
        <end position="22"/>
    </location>
</feature>
<feature type="domain" description="BTB" evidence="2">
    <location>
        <begin position="24"/>
        <end position="59"/>
    </location>
</feature>
<dbReference type="InterPro" id="IPR000210">
    <property type="entry name" value="BTB/POZ_dom"/>
</dbReference>
<dbReference type="Pfam" id="PF00651">
    <property type="entry name" value="BTB"/>
    <property type="match status" value="1"/>
</dbReference>
<reference evidence="3" key="1">
    <citation type="submission" date="2019-10" db="EMBL/GenBank/DDBJ databases">
        <authorList>
            <consortium name="DOE Joint Genome Institute"/>
            <person name="Kuo A."/>
            <person name="Miyauchi S."/>
            <person name="Kiss E."/>
            <person name="Drula E."/>
            <person name="Kohler A."/>
            <person name="Sanchez-Garcia M."/>
            <person name="Andreopoulos B."/>
            <person name="Barry K.W."/>
            <person name="Bonito G."/>
            <person name="Buee M."/>
            <person name="Carver A."/>
            <person name="Chen C."/>
            <person name="Cichocki N."/>
            <person name="Clum A."/>
            <person name="Culley D."/>
            <person name="Crous P.W."/>
            <person name="Fauchery L."/>
            <person name="Girlanda M."/>
            <person name="Hayes R."/>
            <person name="Keri Z."/>
            <person name="LaButti K."/>
            <person name="Lipzen A."/>
            <person name="Lombard V."/>
            <person name="Magnuson J."/>
            <person name="Maillard F."/>
            <person name="Morin E."/>
            <person name="Murat C."/>
            <person name="Nolan M."/>
            <person name="Ohm R."/>
            <person name="Pangilinan J."/>
            <person name="Pereira M."/>
            <person name="Perotto S."/>
            <person name="Peter M."/>
            <person name="Riley R."/>
            <person name="Sitrit Y."/>
            <person name="Stielow B."/>
            <person name="Szollosi G."/>
            <person name="Zifcakova L."/>
            <person name="Stursova M."/>
            <person name="Spatafora J.W."/>
            <person name="Tedersoo L."/>
            <person name="Vaario L.-M."/>
            <person name="Yamada A."/>
            <person name="Yan M."/>
            <person name="Wang P."/>
            <person name="Xu J."/>
            <person name="Bruns T."/>
            <person name="Baldrian P."/>
            <person name="Vilgalys R."/>
            <person name="Henrissat B."/>
            <person name="Grigoriev I.V."/>
            <person name="Hibbett D."/>
            <person name="Nagy L.G."/>
            <person name="Martin F.M."/>
        </authorList>
    </citation>
    <scope>NUCLEOTIDE SEQUENCE</scope>
    <source>
        <strain evidence="3">Prilba</strain>
    </source>
</reference>
<name>A0A9P5MQZ3_9AGAM</name>
<dbReference type="OrthoDB" id="3357985at2759"/>
<dbReference type="Proteomes" id="UP000759537">
    <property type="component" value="Unassembled WGS sequence"/>
</dbReference>
<evidence type="ECO:0000256" key="1">
    <source>
        <dbReference type="SAM" id="MobiDB-lite"/>
    </source>
</evidence>
<gene>
    <name evidence="3" type="ORF">DFH94DRAFT_636744</name>
</gene>
<comment type="caution">
    <text evidence="3">The sequence shown here is derived from an EMBL/GenBank/DDBJ whole genome shotgun (WGS) entry which is preliminary data.</text>
</comment>
<dbReference type="PROSITE" id="PS50097">
    <property type="entry name" value="BTB"/>
    <property type="match status" value="1"/>
</dbReference>
<dbReference type="EMBL" id="WHVB01000020">
    <property type="protein sequence ID" value="KAF8472312.1"/>
    <property type="molecule type" value="Genomic_DNA"/>
</dbReference>
<dbReference type="AlphaFoldDB" id="A0A9P5MQZ3"/>
<keyword evidence="4" id="KW-1185">Reference proteome</keyword>
<evidence type="ECO:0000313" key="3">
    <source>
        <dbReference type="EMBL" id="KAF8472312.1"/>
    </source>
</evidence>